<evidence type="ECO:0000256" key="9">
    <source>
        <dbReference type="ARBA" id="ARBA00023159"/>
    </source>
</evidence>
<dbReference type="Pfam" id="PF02805">
    <property type="entry name" value="Ada_Zn_binding"/>
    <property type="match status" value="1"/>
</dbReference>
<dbReference type="SUPFAM" id="SSF55945">
    <property type="entry name" value="TATA-box binding protein-like"/>
    <property type="match status" value="1"/>
</dbReference>
<evidence type="ECO:0000256" key="2">
    <source>
        <dbReference type="ARBA" id="ARBA00022603"/>
    </source>
</evidence>
<evidence type="ECO:0000256" key="4">
    <source>
        <dbReference type="ARBA" id="ARBA00022723"/>
    </source>
</evidence>
<keyword evidence="14" id="KW-1185">Reference proteome</keyword>
<evidence type="ECO:0000259" key="12">
    <source>
        <dbReference type="PROSITE" id="PS01124"/>
    </source>
</evidence>
<dbReference type="Pfam" id="PF12833">
    <property type="entry name" value="HTH_18"/>
    <property type="match status" value="1"/>
</dbReference>
<accession>A0A6V8L3S6</accession>
<dbReference type="GO" id="GO:0032259">
    <property type="term" value="P:methylation"/>
    <property type="evidence" value="ECO:0007669"/>
    <property type="project" value="UniProtKB-KW"/>
</dbReference>
<dbReference type="GO" id="GO:0006281">
    <property type="term" value="P:DNA repair"/>
    <property type="evidence" value="ECO:0007669"/>
    <property type="project" value="UniProtKB-KW"/>
</dbReference>
<evidence type="ECO:0000256" key="7">
    <source>
        <dbReference type="ARBA" id="ARBA00023015"/>
    </source>
</evidence>
<dbReference type="GO" id="GO:0008168">
    <property type="term" value="F:methyltransferase activity"/>
    <property type="evidence" value="ECO:0007669"/>
    <property type="project" value="UniProtKB-KW"/>
</dbReference>
<dbReference type="Gene3D" id="3.40.10.10">
    <property type="entry name" value="DNA Methylphosphotriester Repair Domain"/>
    <property type="match status" value="1"/>
</dbReference>
<keyword evidence="7" id="KW-0805">Transcription regulation</keyword>
<dbReference type="InterPro" id="IPR023170">
    <property type="entry name" value="HhH_base_excis_C"/>
</dbReference>
<dbReference type="Gene3D" id="3.30.310.20">
    <property type="entry name" value="DNA-3-methyladenine glycosylase AlkA, N-terminal domain"/>
    <property type="match status" value="1"/>
</dbReference>
<dbReference type="InterPro" id="IPR009057">
    <property type="entry name" value="Homeodomain-like_sf"/>
</dbReference>
<dbReference type="SMART" id="SM00342">
    <property type="entry name" value="HTH_ARAC"/>
    <property type="match status" value="1"/>
</dbReference>
<name>A0A6V8L3S6_9ACTN</name>
<evidence type="ECO:0000256" key="10">
    <source>
        <dbReference type="ARBA" id="ARBA00023163"/>
    </source>
</evidence>
<evidence type="ECO:0000256" key="8">
    <source>
        <dbReference type="ARBA" id="ARBA00023125"/>
    </source>
</evidence>
<evidence type="ECO:0000256" key="11">
    <source>
        <dbReference type="ARBA" id="ARBA00023204"/>
    </source>
</evidence>
<dbReference type="GO" id="GO:0008270">
    <property type="term" value="F:zinc ion binding"/>
    <property type="evidence" value="ECO:0007669"/>
    <property type="project" value="InterPro"/>
</dbReference>
<reference evidence="13 14" key="1">
    <citation type="submission" date="2020-03" db="EMBL/GenBank/DDBJ databases">
        <title>Whole genome shotgun sequence of Phytohabitans rumicis NBRC 108638.</title>
        <authorList>
            <person name="Komaki H."/>
            <person name="Tamura T."/>
        </authorList>
    </citation>
    <scope>NUCLEOTIDE SEQUENCE [LARGE SCALE GENOMIC DNA]</scope>
    <source>
        <strain evidence="13 14">NBRC 108638</strain>
    </source>
</reference>
<keyword evidence="2" id="KW-0489">Methyltransferase</keyword>
<dbReference type="SMART" id="SM01009">
    <property type="entry name" value="AlkA_N"/>
    <property type="match status" value="1"/>
</dbReference>
<dbReference type="Proteomes" id="UP000482960">
    <property type="component" value="Unassembled WGS sequence"/>
</dbReference>
<feature type="domain" description="HTH araC/xylS-type" evidence="12">
    <location>
        <begin position="86"/>
        <end position="184"/>
    </location>
</feature>
<keyword evidence="11" id="KW-0234">DNA repair</keyword>
<keyword evidence="10" id="KW-0804">Transcription</keyword>
<keyword evidence="3" id="KW-0808">Transferase</keyword>
<dbReference type="GO" id="GO:0003700">
    <property type="term" value="F:DNA-binding transcription factor activity"/>
    <property type="evidence" value="ECO:0007669"/>
    <property type="project" value="InterPro"/>
</dbReference>
<evidence type="ECO:0000256" key="6">
    <source>
        <dbReference type="ARBA" id="ARBA00022833"/>
    </source>
</evidence>
<dbReference type="AlphaFoldDB" id="A0A6V8L3S6"/>
<organism evidence="13 14">
    <name type="scientific">Phytohabitans rumicis</name>
    <dbReference type="NCBI Taxonomy" id="1076125"/>
    <lineage>
        <taxon>Bacteria</taxon>
        <taxon>Bacillati</taxon>
        <taxon>Actinomycetota</taxon>
        <taxon>Actinomycetes</taxon>
        <taxon>Micromonosporales</taxon>
        <taxon>Micromonosporaceae</taxon>
    </lineage>
</organism>
<dbReference type="EMBL" id="BLPG01000001">
    <property type="protein sequence ID" value="GFJ91912.1"/>
    <property type="molecule type" value="Genomic_DNA"/>
</dbReference>
<evidence type="ECO:0000313" key="14">
    <source>
        <dbReference type="Proteomes" id="UP000482960"/>
    </source>
</evidence>
<reference evidence="13 14" key="2">
    <citation type="submission" date="2020-03" db="EMBL/GenBank/DDBJ databases">
        <authorList>
            <person name="Ichikawa N."/>
            <person name="Kimura A."/>
            <person name="Kitahashi Y."/>
            <person name="Uohara A."/>
        </authorList>
    </citation>
    <scope>NUCLEOTIDE SEQUENCE [LARGE SCALE GENOMIC DNA]</scope>
    <source>
        <strain evidence="13 14">NBRC 108638</strain>
    </source>
</reference>
<dbReference type="PANTHER" id="PTHR46796">
    <property type="entry name" value="HTH-TYPE TRANSCRIPTIONAL ACTIVATOR RHAS-RELATED"/>
    <property type="match status" value="1"/>
</dbReference>
<dbReference type="InterPro" id="IPR011257">
    <property type="entry name" value="DNA_glycosylase"/>
</dbReference>
<dbReference type="InterPro" id="IPR018062">
    <property type="entry name" value="HTH_AraC-typ_CS"/>
</dbReference>
<dbReference type="InterPro" id="IPR050204">
    <property type="entry name" value="AraC_XylS_family_regulators"/>
</dbReference>
<dbReference type="InterPro" id="IPR004026">
    <property type="entry name" value="Ada_DNA_repair_Zn-bd"/>
</dbReference>
<evidence type="ECO:0000256" key="3">
    <source>
        <dbReference type="ARBA" id="ARBA00022679"/>
    </source>
</evidence>
<dbReference type="InterPro" id="IPR010316">
    <property type="entry name" value="AlkA_N"/>
</dbReference>
<dbReference type="Pfam" id="PF06029">
    <property type="entry name" value="AlkA_N"/>
    <property type="match status" value="1"/>
</dbReference>
<keyword evidence="9" id="KW-0010">Activator</keyword>
<dbReference type="InterPro" id="IPR037046">
    <property type="entry name" value="AlkA_N_sf"/>
</dbReference>
<dbReference type="InterPro" id="IPR035451">
    <property type="entry name" value="Ada-like_dom_sf"/>
</dbReference>
<dbReference type="PANTHER" id="PTHR46796:SF6">
    <property type="entry name" value="ARAC SUBFAMILY"/>
    <property type="match status" value="1"/>
</dbReference>
<dbReference type="SUPFAM" id="SSF46689">
    <property type="entry name" value="Homeodomain-like"/>
    <property type="match status" value="1"/>
</dbReference>
<evidence type="ECO:0000256" key="1">
    <source>
        <dbReference type="ARBA" id="ARBA00001947"/>
    </source>
</evidence>
<keyword evidence="5" id="KW-0227">DNA damage</keyword>
<dbReference type="PROSITE" id="PS01124">
    <property type="entry name" value="HTH_ARAC_FAMILY_2"/>
    <property type="match status" value="1"/>
</dbReference>
<dbReference type="InterPro" id="IPR018060">
    <property type="entry name" value="HTH_AraC"/>
</dbReference>
<dbReference type="GO" id="GO:0043565">
    <property type="term" value="F:sequence-specific DNA binding"/>
    <property type="evidence" value="ECO:0007669"/>
    <property type="project" value="InterPro"/>
</dbReference>
<proteinExistence type="predicted"/>
<evidence type="ECO:0000256" key="5">
    <source>
        <dbReference type="ARBA" id="ARBA00022763"/>
    </source>
</evidence>
<keyword evidence="8" id="KW-0238">DNA-binding</keyword>
<keyword evidence="4" id="KW-0479">Metal-binding</keyword>
<keyword evidence="6" id="KW-0862">Zinc</keyword>
<dbReference type="Gene3D" id="1.10.10.60">
    <property type="entry name" value="Homeodomain-like"/>
    <property type="match status" value="1"/>
</dbReference>
<comment type="cofactor">
    <cofactor evidence="1">
        <name>Zn(2+)</name>
        <dbReference type="ChEBI" id="CHEBI:29105"/>
    </cofactor>
</comment>
<dbReference type="Gene3D" id="1.10.1670.10">
    <property type="entry name" value="Helix-hairpin-Helix base-excision DNA repair enzymes (C-terminal)"/>
    <property type="match status" value="1"/>
</dbReference>
<dbReference type="SUPFAM" id="SSF48150">
    <property type="entry name" value="DNA-glycosylase"/>
    <property type="match status" value="1"/>
</dbReference>
<protein>
    <submittedName>
        <fullName evidence="13">DNA-3-methyladenine glycosylase</fullName>
    </submittedName>
</protein>
<gene>
    <name evidence="13" type="primary">alkA</name>
    <name evidence="13" type="ORF">Prum_055540</name>
</gene>
<sequence length="433" mass="46912">MLDFETSYRAMSSRDPRFDGRFVVAVTSTGVYCRPSCPSRTPRPENTRFFRLPAGAETAGFRACRRCRPDVAPSSPEWNVRGDLTARALRLISGGTVDQEGVTGLARRLAVSERHLHRQLVAEVGVGPQALAISRRAQLARMLVESSALPLAEVAFAAGYSSVRQFNDGVRAAFGCPPGELRRRRPAEASGDGRLTLRLAYRPPLAVEPLLAWLAAHALPGVEAVTDGQYHRTLRLPHGPGRVAVSFDRVRRSVSPGFATVGLALTDVRDVAAAVQRCRDIFDLDADPALIEEDLLPDPVLGPLMRARPGLRVPGCADGFELAVTAVLGRRAGRLADITPEALLDADVPVTVRALAQAVVDKGLTLDRGADRDEAVAVLRAIPGIGPQTAGYIAMRALADPDVFPLRDAKLRATARRHWRPWRSYAAMHLWSS</sequence>
<evidence type="ECO:0000313" key="13">
    <source>
        <dbReference type="EMBL" id="GFJ91912.1"/>
    </source>
</evidence>
<dbReference type="Gene3D" id="1.10.340.30">
    <property type="entry name" value="Hypothetical protein, domain 2"/>
    <property type="match status" value="1"/>
</dbReference>
<comment type="caution">
    <text evidence="13">The sequence shown here is derived from an EMBL/GenBank/DDBJ whole genome shotgun (WGS) entry which is preliminary data.</text>
</comment>
<dbReference type="PROSITE" id="PS00041">
    <property type="entry name" value="HTH_ARAC_FAMILY_1"/>
    <property type="match status" value="1"/>
</dbReference>
<dbReference type="SUPFAM" id="SSF57884">
    <property type="entry name" value="Ada DNA repair protein, N-terminal domain (N-Ada 10)"/>
    <property type="match status" value="1"/>
</dbReference>